<organism evidence="1 2">
    <name type="scientific">Vaccinium darrowii</name>
    <dbReference type="NCBI Taxonomy" id="229202"/>
    <lineage>
        <taxon>Eukaryota</taxon>
        <taxon>Viridiplantae</taxon>
        <taxon>Streptophyta</taxon>
        <taxon>Embryophyta</taxon>
        <taxon>Tracheophyta</taxon>
        <taxon>Spermatophyta</taxon>
        <taxon>Magnoliopsida</taxon>
        <taxon>eudicotyledons</taxon>
        <taxon>Gunneridae</taxon>
        <taxon>Pentapetalae</taxon>
        <taxon>asterids</taxon>
        <taxon>Ericales</taxon>
        <taxon>Ericaceae</taxon>
        <taxon>Vaccinioideae</taxon>
        <taxon>Vaccinieae</taxon>
        <taxon>Vaccinium</taxon>
    </lineage>
</organism>
<sequence length="341" mass="38363">MEAPEDIDFGERENHSEKEKEKEKEKENPSAFVDERATEMELANANVEVRDCEKKISEERKKETRQDIEREKNIHLDFCREEKTEMEAPANNDQVRGSEKKSEERENHAERSKDIPPNEMEKEKKIETLTNAEREQDTPPDDDICPICFDKYNIPCKTNCGHWYCANCIIKVWLYKSLFIPCKCPLCNQAIKKLTHDPSLSLRTENEAVEVLLIIRAYNSLSGGGVRSLILKARLLSRLAPLYFKRFLPYLLPLIFVILILMGIIMVVMLGRFSRGLLNPDKIVANYAIANIIALGLTLCYNYYGFGFLPGGGSYSNVGGGGGGGAAAAMIVEGSGGADMK</sequence>
<protein>
    <submittedName>
        <fullName evidence="1">Uncharacterized protein</fullName>
    </submittedName>
</protein>
<reference evidence="1 2" key="1">
    <citation type="journal article" date="2021" name="Hortic Res">
        <title>High-quality reference genome and annotation aids understanding of berry development for evergreen blueberry (Vaccinium darrowii).</title>
        <authorList>
            <person name="Yu J."/>
            <person name="Hulse-Kemp A.M."/>
            <person name="Babiker E."/>
            <person name="Staton M."/>
        </authorList>
    </citation>
    <scope>NUCLEOTIDE SEQUENCE [LARGE SCALE GENOMIC DNA]</scope>
    <source>
        <strain evidence="2">cv. NJ 8807/NJ 8810</strain>
        <tissue evidence="1">Young leaf</tissue>
    </source>
</reference>
<comment type="caution">
    <text evidence="1">The sequence shown here is derived from an EMBL/GenBank/DDBJ whole genome shotgun (WGS) entry which is preliminary data.</text>
</comment>
<proteinExistence type="predicted"/>
<evidence type="ECO:0000313" key="2">
    <source>
        <dbReference type="Proteomes" id="UP000828048"/>
    </source>
</evidence>
<evidence type="ECO:0000313" key="1">
    <source>
        <dbReference type="EMBL" id="KAH7845771.1"/>
    </source>
</evidence>
<gene>
    <name evidence="1" type="ORF">Vadar_005853</name>
</gene>
<keyword evidence="2" id="KW-1185">Reference proteome</keyword>
<dbReference type="Proteomes" id="UP000828048">
    <property type="component" value="Chromosome 5"/>
</dbReference>
<name>A0ACB7XX53_9ERIC</name>
<accession>A0ACB7XX53</accession>
<dbReference type="EMBL" id="CM037155">
    <property type="protein sequence ID" value="KAH7845771.1"/>
    <property type="molecule type" value="Genomic_DNA"/>
</dbReference>